<evidence type="ECO:0000256" key="1">
    <source>
        <dbReference type="SAM" id="Coils"/>
    </source>
</evidence>
<feature type="domain" description="DUF4349" evidence="3">
    <location>
        <begin position="86"/>
        <end position="295"/>
    </location>
</feature>
<dbReference type="InterPro" id="IPR025645">
    <property type="entry name" value="DUF4349"/>
</dbReference>
<keyword evidence="2" id="KW-0812">Transmembrane</keyword>
<organism evidence="4 5">
    <name type="scientific">candidate division KD3-62 bacterium DG_56</name>
    <dbReference type="NCBI Taxonomy" id="1704032"/>
    <lineage>
        <taxon>Bacteria</taxon>
        <taxon>candidate division KD3-62</taxon>
    </lineage>
</organism>
<dbReference type="AlphaFoldDB" id="A0A0S7XM97"/>
<proteinExistence type="predicted"/>
<evidence type="ECO:0000313" key="5">
    <source>
        <dbReference type="Proteomes" id="UP000052020"/>
    </source>
</evidence>
<dbReference type="Proteomes" id="UP000052020">
    <property type="component" value="Unassembled WGS sequence"/>
</dbReference>
<evidence type="ECO:0000313" key="4">
    <source>
        <dbReference type="EMBL" id="KPJ63617.1"/>
    </source>
</evidence>
<dbReference type="Pfam" id="PF14257">
    <property type="entry name" value="DUF4349"/>
    <property type="match status" value="1"/>
</dbReference>
<reference evidence="4 5" key="1">
    <citation type="journal article" date="2015" name="Microbiome">
        <title>Genomic resolution of linkages in carbon, nitrogen, and sulfur cycling among widespread estuary sediment bacteria.</title>
        <authorList>
            <person name="Baker B.J."/>
            <person name="Lazar C.S."/>
            <person name="Teske A.P."/>
            <person name="Dick G.J."/>
        </authorList>
    </citation>
    <scope>NUCLEOTIDE SEQUENCE [LARGE SCALE GENOMIC DNA]</scope>
    <source>
        <strain evidence="4">DG_56</strain>
    </source>
</reference>
<keyword evidence="1" id="KW-0175">Coiled coil</keyword>
<protein>
    <recommendedName>
        <fullName evidence="3">DUF4349 domain-containing protein</fullName>
    </recommendedName>
</protein>
<accession>A0A0S7XM97</accession>
<sequence length="305" mass="33234">MASEGKRKPIAQYWAAGVLVVVGILVLIAVVGPVYKAAGPRARRADIQSRIHRALTEAAQTPSPGEQAESWLTTASAAAAAPTEPMLIFTASMGLRVRDYEKAEAEVRRLTERHDGFISGSQTTAREDGSYHTMTVRVPANRLQPLMEEVGALGKVTSKELQAQEVTEEFVDLQARLRNDEREEEQLLRLLEKAGKVSDLLQVEEALAEVRGRIEQSTGRLRYLENRVALATLTIAIEEQSGATAPIATWSPWEVGKRAVAGLLATLKVAASALIWVVAFAPIWLVVVIVWWVVRRRSAGAPSGA</sequence>
<keyword evidence="2" id="KW-1133">Transmembrane helix</keyword>
<dbReference type="EMBL" id="LIZY01000072">
    <property type="protein sequence ID" value="KPJ63617.1"/>
    <property type="molecule type" value="Genomic_DNA"/>
</dbReference>
<feature type="transmembrane region" description="Helical" evidence="2">
    <location>
        <begin position="12"/>
        <end position="35"/>
    </location>
</feature>
<evidence type="ECO:0000259" key="3">
    <source>
        <dbReference type="Pfam" id="PF14257"/>
    </source>
</evidence>
<gene>
    <name evidence="4" type="ORF">AMK68_03480</name>
</gene>
<evidence type="ECO:0000256" key="2">
    <source>
        <dbReference type="SAM" id="Phobius"/>
    </source>
</evidence>
<feature type="transmembrane region" description="Helical" evidence="2">
    <location>
        <begin position="273"/>
        <end position="294"/>
    </location>
</feature>
<keyword evidence="2" id="KW-0472">Membrane</keyword>
<feature type="coiled-coil region" evidence="1">
    <location>
        <begin position="163"/>
        <end position="194"/>
    </location>
</feature>
<name>A0A0S7XM97_9BACT</name>
<comment type="caution">
    <text evidence="4">The sequence shown here is derived from an EMBL/GenBank/DDBJ whole genome shotgun (WGS) entry which is preliminary data.</text>
</comment>